<dbReference type="EMBL" id="CZKA01000037">
    <property type="protein sequence ID" value="CUR57465.1"/>
    <property type="molecule type" value="Genomic_DNA"/>
</dbReference>
<keyword evidence="4" id="KW-0012">Acyltransferase</keyword>
<dbReference type="InterPro" id="IPR052734">
    <property type="entry name" value="Nod_factor_acetyltransferase"/>
</dbReference>
<feature type="compositionally biased region" description="Gly residues" evidence="1">
    <location>
        <begin position="341"/>
        <end position="355"/>
    </location>
</feature>
<dbReference type="PANTHER" id="PTHR37312">
    <property type="entry name" value="MEMBRANE-BOUND ACYLTRANSFERASE YKRP-RELATED"/>
    <property type="match status" value="1"/>
</dbReference>
<dbReference type="InterPro" id="IPR002656">
    <property type="entry name" value="Acyl_transf_3_dom"/>
</dbReference>
<keyword evidence="4" id="KW-0808">Transferase</keyword>
<feature type="transmembrane region" description="Helical" evidence="2">
    <location>
        <begin position="102"/>
        <end position="122"/>
    </location>
</feature>
<feature type="transmembrane region" description="Helical" evidence="2">
    <location>
        <begin position="12"/>
        <end position="30"/>
    </location>
</feature>
<proteinExistence type="predicted"/>
<feature type="transmembrane region" description="Helical" evidence="2">
    <location>
        <begin position="181"/>
        <end position="200"/>
    </location>
</feature>
<feature type="transmembrane region" description="Helical" evidence="2">
    <location>
        <begin position="152"/>
        <end position="169"/>
    </location>
</feature>
<feature type="region of interest" description="Disordered" evidence="1">
    <location>
        <begin position="334"/>
        <end position="363"/>
    </location>
</feature>
<evidence type="ECO:0000259" key="3">
    <source>
        <dbReference type="Pfam" id="PF01757"/>
    </source>
</evidence>
<name>A0A2P2C629_9ZZZZ</name>
<reference evidence="4" key="1">
    <citation type="submission" date="2015-08" db="EMBL/GenBank/DDBJ databases">
        <authorList>
            <person name="Babu N.S."/>
            <person name="Beckwith C.J."/>
            <person name="Beseler K.G."/>
            <person name="Brison A."/>
            <person name="Carone J.V."/>
            <person name="Caskin T.P."/>
            <person name="Diamond M."/>
            <person name="Durham M.E."/>
            <person name="Foxe J.M."/>
            <person name="Go M."/>
            <person name="Henderson B.A."/>
            <person name="Jones I.B."/>
            <person name="McGettigan J.A."/>
            <person name="Micheletti S.J."/>
            <person name="Nasrallah M.E."/>
            <person name="Ortiz D."/>
            <person name="Piller C.R."/>
            <person name="Privatt S.R."/>
            <person name="Schneider S.L."/>
            <person name="Sharp S."/>
            <person name="Smith T.C."/>
            <person name="Stanton J.D."/>
            <person name="Ullery H.E."/>
            <person name="Wilson R.J."/>
            <person name="Serrano M.G."/>
            <person name="Buck G."/>
            <person name="Lee V."/>
            <person name="Wang Y."/>
            <person name="Carvalho R."/>
            <person name="Voegtly L."/>
            <person name="Shi R."/>
            <person name="Duckworth R."/>
            <person name="Johnson A."/>
            <person name="Loviza R."/>
            <person name="Walstead R."/>
            <person name="Shah Z."/>
            <person name="Kiflezghi M."/>
            <person name="Wade K."/>
            <person name="Ball S.L."/>
            <person name="Bradley K.W."/>
            <person name="Asai D.J."/>
            <person name="Bowman C.A."/>
            <person name="Russell D.A."/>
            <person name="Pope W.H."/>
            <person name="Jacobs-Sera D."/>
            <person name="Hendrix R.W."/>
            <person name="Hatfull G.F."/>
        </authorList>
    </citation>
    <scope>NUCLEOTIDE SEQUENCE</scope>
</reference>
<keyword evidence="2" id="KW-0472">Membrane</keyword>
<sequence length="363" mass="39261">MATSGRDPWLDNVKLTLVTLVVVGHSWTLLASTDAQRQAYDFLYFWHIPAFVLITGYLSRSFSWNRRGFRSLVTTCVVPYVIFEAALYVLRSTLGENLDGPIWWVPHWAMWYLCVLLLWRLATPLLKRHPGWIPVSVVASLLVGLIPGDELALQRAVGLLPFFVVGLHLDRRALDALSAAWLKPVALAAFAWIWVVAGSMDDWGRSLFLLYDDSYAGLGWSAGTGMQVRLTVMAIGLLGAVAALILIPRGRSALTSLGSASLVVYLFHTFVITAADHAGWGDLDAGHPMLWMAVTTMLAIGLALGLASAPVARVLGPVVDPVAAWSSRLAARRVGASDGRTPGGQDGSPGEGVEVGGLEPVRR</sequence>
<feature type="transmembrane region" description="Helical" evidence="2">
    <location>
        <begin position="129"/>
        <end position="146"/>
    </location>
</feature>
<protein>
    <submittedName>
        <fullName evidence="4">Putative Acyltransferase 3</fullName>
    </submittedName>
</protein>
<evidence type="ECO:0000256" key="1">
    <source>
        <dbReference type="SAM" id="MobiDB-lite"/>
    </source>
</evidence>
<evidence type="ECO:0000313" key="4">
    <source>
        <dbReference type="EMBL" id="CUR57465.1"/>
    </source>
</evidence>
<feature type="transmembrane region" description="Helical" evidence="2">
    <location>
        <begin position="287"/>
        <end position="307"/>
    </location>
</feature>
<feature type="transmembrane region" description="Helical" evidence="2">
    <location>
        <begin position="71"/>
        <end position="90"/>
    </location>
</feature>
<keyword evidence="2" id="KW-1133">Transmembrane helix</keyword>
<dbReference type="AlphaFoldDB" id="A0A2P2C629"/>
<gene>
    <name evidence="4" type="ORF">NOCA2420031</name>
</gene>
<organism evidence="4">
    <name type="scientific">metagenome</name>
    <dbReference type="NCBI Taxonomy" id="256318"/>
    <lineage>
        <taxon>unclassified sequences</taxon>
        <taxon>metagenomes</taxon>
    </lineage>
</organism>
<feature type="transmembrane region" description="Helical" evidence="2">
    <location>
        <begin position="228"/>
        <end position="247"/>
    </location>
</feature>
<feature type="transmembrane region" description="Helical" evidence="2">
    <location>
        <begin position="42"/>
        <end position="59"/>
    </location>
</feature>
<dbReference type="PANTHER" id="PTHR37312:SF1">
    <property type="entry name" value="MEMBRANE-BOUND ACYLTRANSFERASE YKRP-RELATED"/>
    <property type="match status" value="1"/>
</dbReference>
<feature type="transmembrane region" description="Helical" evidence="2">
    <location>
        <begin position="254"/>
        <end position="275"/>
    </location>
</feature>
<evidence type="ECO:0000256" key="2">
    <source>
        <dbReference type="SAM" id="Phobius"/>
    </source>
</evidence>
<feature type="domain" description="Acyltransferase 3" evidence="3">
    <location>
        <begin position="8"/>
        <end position="304"/>
    </location>
</feature>
<dbReference type="GO" id="GO:0016747">
    <property type="term" value="F:acyltransferase activity, transferring groups other than amino-acyl groups"/>
    <property type="evidence" value="ECO:0007669"/>
    <property type="project" value="InterPro"/>
</dbReference>
<accession>A0A2P2C629</accession>
<keyword evidence="2" id="KW-0812">Transmembrane</keyword>
<dbReference type="Pfam" id="PF01757">
    <property type="entry name" value="Acyl_transf_3"/>
    <property type="match status" value="1"/>
</dbReference>